<proteinExistence type="predicted"/>
<reference evidence="1 2" key="1">
    <citation type="submission" date="2021-11" db="EMBL/GenBank/DDBJ databases">
        <title>Black yeast isolated from Biological Soil Crust.</title>
        <authorList>
            <person name="Kurbessoian T."/>
        </authorList>
    </citation>
    <scope>NUCLEOTIDE SEQUENCE [LARGE SCALE GENOMIC DNA]</scope>
    <source>
        <strain evidence="1 2">CCFEE 5522</strain>
    </source>
</reference>
<name>A0AAV9JLL8_9PEZI</name>
<gene>
    <name evidence="1" type="ORF">LTR36_002475</name>
</gene>
<dbReference type="EMBL" id="JAVFHQ010000017">
    <property type="protein sequence ID" value="KAK4545911.1"/>
    <property type="molecule type" value="Genomic_DNA"/>
</dbReference>
<evidence type="ECO:0000313" key="1">
    <source>
        <dbReference type="EMBL" id="KAK4545911.1"/>
    </source>
</evidence>
<protein>
    <submittedName>
        <fullName evidence="1">Uncharacterized protein</fullName>
    </submittedName>
</protein>
<accession>A0AAV9JLL8</accession>
<dbReference type="AlphaFoldDB" id="A0AAV9JLL8"/>
<dbReference type="Proteomes" id="UP001324427">
    <property type="component" value="Unassembled WGS sequence"/>
</dbReference>
<keyword evidence="2" id="KW-1185">Reference proteome</keyword>
<organism evidence="1 2">
    <name type="scientific">Oleoguttula mirabilis</name>
    <dbReference type="NCBI Taxonomy" id="1507867"/>
    <lineage>
        <taxon>Eukaryota</taxon>
        <taxon>Fungi</taxon>
        <taxon>Dikarya</taxon>
        <taxon>Ascomycota</taxon>
        <taxon>Pezizomycotina</taxon>
        <taxon>Dothideomycetes</taxon>
        <taxon>Dothideomycetidae</taxon>
        <taxon>Mycosphaerellales</taxon>
        <taxon>Teratosphaeriaceae</taxon>
        <taxon>Oleoguttula</taxon>
    </lineage>
</organism>
<evidence type="ECO:0000313" key="2">
    <source>
        <dbReference type="Proteomes" id="UP001324427"/>
    </source>
</evidence>
<comment type="caution">
    <text evidence="1">The sequence shown here is derived from an EMBL/GenBank/DDBJ whole genome shotgun (WGS) entry which is preliminary data.</text>
</comment>
<sequence length="279" mass="31754">MAAQPSSQLFRLPPELRLLIYEAYLDSLPRHDALDVAILRSFDVQHEAELDQRKTYSFLFAHRTIHHEALPLVMKTHPLIFYNVMETSRLSKESVSCLASVQTAVLDFTSGAKGDIARGIGHLASLTSLTTLTIYPPQTQDDSDHESLYAADFGSWCPRSTLMNLKTMRFVDKDEERRQQARRRESTKHDAEIAELEELEKKGTMKIYGAVKLTTLRVCRVLNEVLELSRLLRRDGRFHDLNWELEAALLRKASERASAKHSLSCGMKKKLEDKASGEV</sequence>